<dbReference type="EMBL" id="CP025197">
    <property type="protein sequence ID" value="AUG56513.1"/>
    <property type="molecule type" value="Genomic_DNA"/>
</dbReference>
<dbReference type="GO" id="GO:0016301">
    <property type="term" value="F:kinase activity"/>
    <property type="evidence" value="ECO:0007669"/>
    <property type="project" value="InterPro"/>
</dbReference>
<organism evidence="2 3">
    <name type="scientific">Acetivibrio saccincola</name>
    <dbReference type="NCBI Taxonomy" id="1677857"/>
    <lineage>
        <taxon>Bacteria</taxon>
        <taxon>Bacillati</taxon>
        <taxon>Bacillota</taxon>
        <taxon>Clostridia</taxon>
        <taxon>Eubacteriales</taxon>
        <taxon>Oscillospiraceae</taxon>
        <taxon>Acetivibrio</taxon>
    </lineage>
</organism>
<dbReference type="GO" id="GO:0005524">
    <property type="term" value="F:ATP binding"/>
    <property type="evidence" value="ECO:0007669"/>
    <property type="project" value="InterPro"/>
</dbReference>
<dbReference type="SUPFAM" id="SSF55186">
    <property type="entry name" value="ThrRS/AlaRS common domain"/>
    <property type="match status" value="1"/>
</dbReference>
<reference evidence="2 3" key="1">
    <citation type="submission" date="2017-12" db="EMBL/GenBank/DDBJ databases">
        <title>Complete genome sequence of Herbivorax saccincola GGR1, a novel Cellulosome-producing hydrolytic bacterium in a thermophilic biogas plant, established by Illumina and Nanopore MinION sequencing.</title>
        <authorList>
            <person name="Pechtl A."/>
            <person name="Ruckert C."/>
            <person name="Koeck D.E."/>
            <person name="Maus I."/>
            <person name="Winkler A."/>
            <person name="Kalinowski J."/>
            <person name="Puhler A."/>
            <person name="Schwarz W.W."/>
            <person name="Zverlov V.V."/>
            <person name="Schluter A."/>
            <person name="Liebl W."/>
        </authorList>
    </citation>
    <scope>NUCLEOTIDE SEQUENCE [LARGE SCALE GENOMIC DNA]</scope>
    <source>
        <strain evidence="3">SR1</strain>
    </source>
</reference>
<dbReference type="KEGG" id="hsc:HVS_02805"/>
<dbReference type="Gene3D" id="3.40.50.300">
    <property type="entry name" value="P-loop containing nucleotide triphosphate hydrolases"/>
    <property type="match status" value="1"/>
</dbReference>
<dbReference type="SMART" id="SM00382">
    <property type="entry name" value="AAA"/>
    <property type="match status" value="1"/>
</dbReference>
<dbReference type="Pfam" id="PF00485">
    <property type="entry name" value="PRK"/>
    <property type="match status" value="1"/>
</dbReference>
<dbReference type="Gene3D" id="3.10.20.30">
    <property type="match status" value="1"/>
</dbReference>
<accession>A0A2K9EF44</accession>
<evidence type="ECO:0000313" key="2">
    <source>
        <dbReference type="EMBL" id="AUG56513.1"/>
    </source>
</evidence>
<feature type="domain" description="AAA+ ATPase" evidence="1">
    <location>
        <begin position="291"/>
        <end position="452"/>
    </location>
</feature>
<protein>
    <submittedName>
        <fullName evidence="2">Threonine--tRNA ligase 1</fullName>
        <ecNumber evidence="2">6.1.1.3</ecNumber>
    </submittedName>
</protein>
<dbReference type="InterPro" id="IPR012676">
    <property type="entry name" value="TGS-like"/>
</dbReference>
<dbReference type="RefSeq" id="WP_101298986.1">
    <property type="nucleotide sequence ID" value="NZ_CP025197.1"/>
</dbReference>
<dbReference type="CDD" id="cd01667">
    <property type="entry name" value="TGS_ThrRS"/>
    <property type="match status" value="1"/>
</dbReference>
<dbReference type="CDD" id="cd02028">
    <property type="entry name" value="UMPK_like"/>
    <property type="match status" value="1"/>
</dbReference>
<proteinExistence type="predicted"/>
<dbReference type="InterPro" id="IPR006083">
    <property type="entry name" value="PRK/URK"/>
</dbReference>
<dbReference type="AlphaFoldDB" id="A0A2K9EF44"/>
<keyword evidence="3" id="KW-1185">Reference proteome</keyword>
<gene>
    <name evidence="2" type="primary">thrS</name>
    <name evidence="2" type="ORF">HVS_02805</name>
</gene>
<dbReference type="Gene3D" id="3.30.980.10">
    <property type="entry name" value="Threonyl-trna Synthetase, Chain A, domain 2"/>
    <property type="match status" value="1"/>
</dbReference>
<dbReference type="InterPro" id="IPR003593">
    <property type="entry name" value="AAA+_ATPase"/>
</dbReference>
<dbReference type="InterPro" id="IPR012675">
    <property type="entry name" value="Beta-grasp_dom_sf"/>
</dbReference>
<dbReference type="SUPFAM" id="SSF52540">
    <property type="entry name" value="P-loop containing nucleoside triphosphate hydrolases"/>
    <property type="match status" value="1"/>
</dbReference>
<keyword evidence="2" id="KW-0436">Ligase</keyword>
<evidence type="ECO:0000313" key="3">
    <source>
        <dbReference type="Proteomes" id="UP000233534"/>
    </source>
</evidence>
<dbReference type="SUPFAM" id="SSF81271">
    <property type="entry name" value="TGS-like"/>
    <property type="match status" value="1"/>
</dbReference>
<dbReference type="InterPro" id="IPR027417">
    <property type="entry name" value="P-loop_NTPase"/>
</dbReference>
<name>A0A2K9EF44_9FIRM</name>
<dbReference type="GO" id="GO:0004829">
    <property type="term" value="F:threonine-tRNA ligase activity"/>
    <property type="evidence" value="ECO:0007669"/>
    <property type="project" value="UniProtKB-EC"/>
</dbReference>
<evidence type="ECO:0000259" key="1">
    <source>
        <dbReference type="SMART" id="SM00382"/>
    </source>
</evidence>
<sequence length="557" mass="64752">MKENNLNVIKVMFPDNSEKEVFEGISLLELSKDYQDKYKSVIVAAKVNNDIKELSYHLYESCRVEFIDLTHEDGMRIYRRSLNFILIKAVNDLFPERKVIICHSISKGLYCEIEGEAELTPEEVEMIEKRMREIVDQKFPFVKKIMSISDAKELFKKIGRMDRYNAVEHRNKPYVTVYECDGFEDYFYGYMVPDTGYLKYFKLKHYHSGLIMLYPQNTEPEEIPPFKEQKKLFNIFKEYKNWVRILGAANVGSLNDIVKKGSINEIIRISEALHEKKIAQIADMIAFNEDKKKVILIAGPSSSGKTTFAQRLSIQLRVNGLRPVTISLDDYFVDREKTPKDENGEYDFEALEAIDLKLFNEHLAMLIEGKEVDAPIFNFPKGCRESFTRKLKIDDDQLLIIEGIHGLNDRLTASIPRSKKFKIYISALTSMNIDDHNRIPTTDTRFIRRIVRDHQFRSCSAVNTINRWPSVRRGEEKNIFPFQEESDVMFNSSLIFELGVLKVLAEPLLMEIDQSQPEYSEAKRLIEFLGNFLPIDSKEIPTNSIIREFIGGSCFYT</sequence>
<dbReference type="Proteomes" id="UP000233534">
    <property type="component" value="Chromosome"/>
</dbReference>
<dbReference type="InterPro" id="IPR018163">
    <property type="entry name" value="Thr/Ala-tRNA-synth_IIc_edit"/>
</dbReference>
<dbReference type="PANTHER" id="PTHR10285">
    <property type="entry name" value="URIDINE KINASE"/>
    <property type="match status" value="1"/>
</dbReference>
<dbReference type="EC" id="6.1.1.3" evidence="2"/>